<comment type="similarity">
    <text evidence="1">Belongs to the SleB family.</text>
</comment>
<dbReference type="InterPro" id="IPR002477">
    <property type="entry name" value="Peptidoglycan-bd-like"/>
</dbReference>
<evidence type="ECO:0000256" key="3">
    <source>
        <dbReference type="ARBA" id="ARBA00022544"/>
    </source>
</evidence>
<dbReference type="GO" id="GO:0071555">
    <property type="term" value="P:cell wall organization"/>
    <property type="evidence" value="ECO:0007669"/>
    <property type="project" value="UniProtKB-KW"/>
</dbReference>
<evidence type="ECO:0000256" key="5">
    <source>
        <dbReference type="ARBA" id="ARBA00022801"/>
    </source>
</evidence>
<accession>A0A9D1LAQ4</accession>
<dbReference type="GO" id="GO:0016787">
    <property type="term" value="F:hydrolase activity"/>
    <property type="evidence" value="ECO:0007669"/>
    <property type="project" value="UniProtKB-KW"/>
</dbReference>
<dbReference type="EMBL" id="DVMM01000085">
    <property type="protein sequence ID" value="HIU29483.1"/>
    <property type="molecule type" value="Genomic_DNA"/>
</dbReference>
<dbReference type="AlphaFoldDB" id="A0A9D1LAQ4"/>
<keyword evidence="7" id="KW-0961">Cell wall biogenesis/degradation</keyword>
<dbReference type="Proteomes" id="UP000824089">
    <property type="component" value="Unassembled WGS sequence"/>
</dbReference>
<evidence type="ECO:0000256" key="7">
    <source>
        <dbReference type="ARBA" id="ARBA00023316"/>
    </source>
</evidence>
<dbReference type="Gene3D" id="1.10.10.2520">
    <property type="entry name" value="Cell wall hydrolase SleB, domain 1"/>
    <property type="match status" value="1"/>
</dbReference>
<dbReference type="InterPro" id="IPR014224">
    <property type="entry name" value="Spore_cortex_SleB"/>
</dbReference>
<protein>
    <recommendedName>
        <fullName evidence="2 8">Spore cortex-lytic enzyme</fullName>
    </recommendedName>
</protein>
<dbReference type="Gene3D" id="6.20.240.60">
    <property type="match status" value="1"/>
</dbReference>
<dbReference type="SUPFAM" id="SSF47090">
    <property type="entry name" value="PGBD-like"/>
    <property type="match status" value="1"/>
</dbReference>
<dbReference type="InterPro" id="IPR011105">
    <property type="entry name" value="Cell_wall_hydrolase_SleB"/>
</dbReference>
<evidence type="ECO:0000256" key="4">
    <source>
        <dbReference type="ARBA" id="ARBA00022729"/>
    </source>
</evidence>
<evidence type="ECO:0000259" key="9">
    <source>
        <dbReference type="Pfam" id="PF01471"/>
    </source>
</evidence>
<dbReference type="InterPro" id="IPR042047">
    <property type="entry name" value="SleB_dom1"/>
</dbReference>
<comment type="caution">
    <text evidence="11">The sequence shown here is derived from an EMBL/GenBank/DDBJ whole genome shotgun (WGS) entry which is preliminary data.</text>
</comment>
<dbReference type="GO" id="GO:0009847">
    <property type="term" value="P:spore germination"/>
    <property type="evidence" value="ECO:0007669"/>
    <property type="project" value="UniProtKB-UniRule"/>
</dbReference>
<evidence type="ECO:0000256" key="1">
    <source>
        <dbReference type="ARBA" id="ARBA00007010"/>
    </source>
</evidence>
<feature type="domain" description="Cell wall hydrolase SleB" evidence="10">
    <location>
        <begin position="122"/>
        <end position="220"/>
    </location>
</feature>
<keyword evidence="3" id="KW-0309">Germination</keyword>
<evidence type="ECO:0000256" key="8">
    <source>
        <dbReference type="NCBIfam" id="TIGR02869"/>
    </source>
</evidence>
<keyword evidence="5" id="KW-0378">Hydrolase</keyword>
<sequence length="223" mass="23769">MSLSAVGLYRLNIKTAVASEYAAEGISEVLSKRGSTGTEVINIQKKLKNWGYYTGSVDGIYGKLTEEAVRYFQRTNGLTVDGIAGKNTLAAMGIASTSSSSSSSSSSDLNLLARAIYGEARGEPYAGQVAVGAVILNRVRDSRFPKTVAGVVYQAGAFDVVSDGQINLTPDSTAYQAAQDAMNGWDPTYGCLYYYNPRTATNQWIKSLPISVTIGNHVFCKGT</sequence>
<dbReference type="NCBIfam" id="TIGR02869">
    <property type="entry name" value="spore_SleB"/>
    <property type="match status" value="1"/>
</dbReference>
<feature type="domain" description="Peptidoglycan binding-like" evidence="9">
    <location>
        <begin position="36"/>
        <end position="92"/>
    </location>
</feature>
<gene>
    <name evidence="11" type="primary">sleB</name>
    <name evidence="11" type="ORF">IAD50_04200</name>
</gene>
<dbReference type="Pfam" id="PF01471">
    <property type="entry name" value="PG_binding_1"/>
    <property type="match status" value="1"/>
</dbReference>
<evidence type="ECO:0000313" key="12">
    <source>
        <dbReference type="Proteomes" id="UP000824089"/>
    </source>
</evidence>
<evidence type="ECO:0000256" key="6">
    <source>
        <dbReference type="ARBA" id="ARBA00022969"/>
    </source>
</evidence>
<reference evidence="11" key="2">
    <citation type="journal article" date="2021" name="PeerJ">
        <title>Extensive microbial diversity within the chicken gut microbiome revealed by metagenomics and culture.</title>
        <authorList>
            <person name="Gilroy R."/>
            <person name="Ravi A."/>
            <person name="Getino M."/>
            <person name="Pursley I."/>
            <person name="Horton D.L."/>
            <person name="Alikhan N.F."/>
            <person name="Baker D."/>
            <person name="Gharbi K."/>
            <person name="Hall N."/>
            <person name="Watson M."/>
            <person name="Adriaenssens E.M."/>
            <person name="Foster-Nyarko E."/>
            <person name="Jarju S."/>
            <person name="Secka A."/>
            <person name="Antonio M."/>
            <person name="Oren A."/>
            <person name="Chaudhuri R.R."/>
            <person name="La Ragione R."/>
            <person name="Hildebrand F."/>
            <person name="Pallen M.J."/>
        </authorList>
    </citation>
    <scope>NUCLEOTIDE SEQUENCE</scope>
    <source>
        <strain evidence="11">CHK195-4489</strain>
    </source>
</reference>
<name>A0A9D1LAQ4_9CLOT</name>
<reference evidence="11" key="1">
    <citation type="submission" date="2020-10" db="EMBL/GenBank/DDBJ databases">
        <authorList>
            <person name="Gilroy R."/>
        </authorList>
    </citation>
    <scope>NUCLEOTIDE SEQUENCE</scope>
    <source>
        <strain evidence="11">CHK195-4489</strain>
    </source>
</reference>
<dbReference type="InterPro" id="IPR036365">
    <property type="entry name" value="PGBD-like_sf"/>
</dbReference>
<dbReference type="InterPro" id="IPR036366">
    <property type="entry name" value="PGBDSf"/>
</dbReference>
<keyword evidence="6" id="KW-0749">Sporulation</keyword>
<dbReference type="Pfam" id="PF07486">
    <property type="entry name" value="Hydrolase_2"/>
    <property type="match status" value="1"/>
</dbReference>
<evidence type="ECO:0000256" key="2">
    <source>
        <dbReference type="ARBA" id="ARBA00018364"/>
    </source>
</evidence>
<proteinExistence type="inferred from homology"/>
<evidence type="ECO:0000313" key="11">
    <source>
        <dbReference type="EMBL" id="HIU29483.1"/>
    </source>
</evidence>
<dbReference type="Gene3D" id="1.10.101.10">
    <property type="entry name" value="PGBD-like superfamily/PGBD"/>
    <property type="match status" value="1"/>
</dbReference>
<organism evidence="11 12">
    <name type="scientific">Candidatus Egerieisoma faecipullorum</name>
    <dbReference type="NCBI Taxonomy" id="2840963"/>
    <lineage>
        <taxon>Bacteria</taxon>
        <taxon>Bacillati</taxon>
        <taxon>Bacillota</taxon>
        <taxon>Clostridia</taxon>
        <taxon>Eubacteriales</taxon>
        <taxon>Clostridiaceae</taxon>
        <taxon>Clostridiaceae incertae sedis</taxon>
        <taxon>Candidatus Egerieisoma</taxon>
    </lineage>
</organism>
<keyword evidence="4" id="KW-0732">Signal</keyword>
<evidence type="ECO:0000259" key="10">
    <source>
        <dbReference type="Pfam" id="PF07486"/>
    </source>
</evidence>
<dbReference type="GO" id="GO:0030435">
    <property type="term" value="P:sporulation resulting in formation of a cellular spore"/>
    <property type="evidence" value="ECO:0007669"/>
    <property type="project" value="UniProtKB-KW"/>
</dbReference>